<feature type="transmembrane region" description="Helical" evidence="1">
    <location>
        <begin position="150"/>
        <end position="168"/>
    </location>
</feature>
<proteinExistence type="predicted"/>
<evidence type="ECO:0000313" key="3">
    <source>
        <dbReference type="Proteomes" id="UP000198817"/>
    </source>
</evidence>
<feature type="transmembrane region" description="Helical" evidence="1">
    <location>
        <begin position="174"/>
        <end position="195"/>
    </location>
</feature>
<evidence type="ECO:0000256" key="1">
    <source>
        <dbReference type="SAM" id="Phobius"/>
    </source>
</evidence>
<name>A0A1I7HL56_9FIRM</name>
<dbReference type="EMBL" id="FPBT01000019">
    <property type="protein sequence ID" value="SFU61443.1"/>
    <property type="molecule type" value="Genomic_DNA"/>
</dbReference>
<dbReference type="RefSeq" id="WP_090471622.1">
    <property type="nucleotide sequence ID" value="NZ_CACWQI010000014.1"/>
</dbReference>
<dbReference type="Proteomes" id="UP000198817">
    <property type="component" value="Unassembled WGS sequence"/>
</dbReference>
<organism evidence="2 3">
    <name type="scientific">Eubacterium pyruvativorans</name>
    <dbReference type="NCBI Taxonomy" id="155865"/>
    <lineage>
        <taxon>Bacteria</taxon>
        <taxon>Bacillati</taxon>
        <taxon>Bacillota</taxon>
        <taxon>Clostridia</taxon>
        <taxon>Eubacteriales</taxon>
        <taxon>Eubacteriaceae</taxon>
        <taxon>Eubacterium</taxon>
    </lineage>
</organism>
<dbReference type="AlphaFoldDB" id="A0A1I7HL56"/>
<evidence type="ECO:0000313" key="2">
    <source>
        <dbReference type="EMBL" id="SFU61443.1"/>
    </source>
</evidence>
<feature type="transmembrane region" description="Helical" evidence="1">
    <location>
        <begin position="46"/>
        <end position="66"/>
    </location>
</feature>
<gene>
    <name evidence="2" type="ORF">SAMN05216508_11919</name>
</gene>
<accession>A0A1I7HL56</accession>
<reference evidence="2 3" key="1">
    <citation type="submission" date="2016-10" db="EMBL/GenBank/DDBJ databases">
        <authorList>
            <person name="de Groot N.N."/>
        </authorList>
    </citation>
    <scope>NUCLEOTIDE SEQUENCE [LARGE SCALE GENOMIC DNA]</scope>
    <source>
        <strain evidence="2 3">KHGC13</strain>
    </source>
</reference>
<feature type="transmembrane region" description="Helical" evidence="1">
    <location>
        <begin position="12"/>
        <end position="34"/>
    </location>
</feature>
<feature type="transmembrane region" description="Helical" evidence="1">
    <location>
        <begin position="86"/>
        <end position="105"/>
    </location>
</feature>
<sequence length="198" mass="21789">MSSTEERGLKNLINGTAWMTFAVLGYTVYNLIHYHNPAMTGVWPKVAPVALGAGILLGIYSVYASLVGIRTKFSEYHEPSLSNRKILAAGLLSLIMALAISQLALRQGFTPTMISLPIIIGWGMLETSVVQKFYEIGGFRIRQTSKTSHLIIGSAFIGILCCVSYSMVNVQLGYWLLMVPLLIMVIVMLMINNILMSL</sequence>
<protein>
    <submittedName>
        <fullName evidence="2">Uncharacterized protein</fullName>
    </submittedName>
</protein>
<keyword evidence="3" id="KW-1185">Reference proteome</keyword>
<keyword evidence="1" id="KW-0812">Transmembrane</keyword>
<feature type="transmembrane region" description="Helical" evidence="1">
    <location>
        <begin position="111"/>
        <end position="130"/>
    </location>
</feature>
<keyword evidence="1" id="KW-0472">Membrane</keyword>
<keyword evidence="1" id="KW-1133">Transmembrane helix</keyword>